<dbReference type="Proteomes" id="UP001458880">
    <property type="component" value="Unassembled WGS sequence"/>
</dbReference>
<dbReference type="AlphaFoldDB" id="A0AAW1N3J5"/>
<dbReference type="EMBL" id="JASPKY010000015">
    <property type="protein sequence ID" value="KAK9753074.1"/>
    <property type="molecule type" value="Genomic_DNA"/>
</dbReference>
<sequence length="122" mass="13847">MIRIRCRVREDINTSFLKTNLSPRQLVKGRGHKYFLPKDKFVTSPTGERYLRGPNGEKYVPDPRDDDRAIGPDGKLYDVSPIGEILPLGALQNFADDLPKPPAQIITPDGQIYLEDPEDERL</sequence>
<proteinExistence type="predicted"/>
<evidence type="ECO:0000313" key="2">
    <source>
        <dbReference type="EMBL" id="KAK9753074.1"/>
    </source>
</evidence>
<feature type="compositionally biased region" description="Basic and acidic residues" evidence="1">
    <location>
        <begin position="59"/>
        <end position="70"/>
    </location>
</feature>
<name>A0AAW1N3J5_POPJA</name>
<comment type="caution">
    <text evidence="2">The sequence shown here is derived from an EMBL/GenBank/DDBJ whole genome shotgun (WGS) entry which is preliminary data.</text>
</comment>
<reference evidence="2 3" key="1">
    <citation type="journal article" date="2024" name="BMC Genomics">
        <title>De novo assembly and annotation of Popillia japonica's genome with initial clues to its potential as an invasive pest.</title>
        <authorList>
            <person name="Cucini C."/>
            <person name="Boschi S."/>
            <person name="Funari R."/>
            <person name="Cardaioli E."/>
            <person name="Iannotti N."/>
            <person name="Marturano G."/>
            <person name="Paoli F."/>
            <person name="Bruttini M."/>
            <person name="Carapelli A."/>
            <person name="Frati F."/>
            <person name="Nardi F."/>
        </authorList>
    </citation>
    <scope>NUCLEOTIDE SEQUENCE [LARGE SCALE GENOMIC DNA]</scope>
    <source>
        <strain evidence="2">DMR45628</strain>
    </source>
</reference>
<evidence type="ECO:0000256" key="1">
    <source>
        <dbReference type="SAM" id="MobiDB-lite"/>
    </source>
</evidence>
<keyword evidence="3" id="KW-1185">Reference proteome</keyword>
<gene>
    <name evidence="2" type="ORF">QE152_g3611</name>
</gene>
<feature type="region of interest" description="Disordered" evidence="1">
    <location>
        <begin position="45"/>
        <end position="70"/>
    </location>
</feature>
<evidence type="ECO:0000313" key="3">
    <source>
        <dbReference type="Proteomes" id="UP001458880"/>
    </source>
</evidence>
<protein>
    <submittedName>
        <fullName evidence="2">Uncharacterized protein</fullName>
    </submittedName>
</protein>
<accession>A0AAW1N3J5</accession>
<feature type="region of interest" description="Disordered" evidence="1">
    <location>
        <begin position="100"/>
        <end position="122"/>
    </location>
</feature>
<organism evidence="2 3">
    <name type="scientific">Popillia japonica</name>
    <name type="common">Japanese beetle</name>
    <dbReference type="NCBI Taxonomy" id="7064"/>
    <lineage>
        <taxon>Eukaryota</taxon>
        <taxon>Metazoa</taxon>
        <taxon>Ecdysozoa</taxon>
        <taxon>Arthropoda</taxon>
        <taxon>Hexapoda</taxon>
        <taxon>Insecta</taxon>
        <taxon>Pterygota</taxon>
        <taxon>Neoptera</taxon>
        <taxon>Endopterygota</taxon>
        <taxon>Coleoptera</taxon>
        <taxon>Polyphaga</taxon>
        <taxon>Scarabaeiformia</taxon>
        <taxon>Scarabaeidae</taxon>
        <taxon>Rutelinae</taxon>
        <taxon>Popillia</taxon>
    </lineage>
</organism>